<proteinExistence type="predicted"/>
<sequence length="107" mass="11520">MSGVVYKITCRDCGEEYIGETARPLHIFSCFVAHAAFVPDVTPHGGPVNVGGVDSCTMYGASSNGTNFTLEVDYVVQSNPDCAKKAYCEPVVLQYTPSYVWGPGDYP</sequence>
<dbReference type="WBParaSite" id="HCON_00008950-00001">
    <property type="protein sequence ID" value="HCON_00008950-00001"/>
    <property type="gene ID" value="HCON_00008950"/>
</dbReference>
<evidence type="ECO:0000313" key="1">
    <source>
        <dbReference type="Proteomes" id="UP000025227"/>
    </source>
</evidence>
<dbReference type="OrthoDB" id="10304211at2759"/>
<dbReference type="AlphaFoldDB" id="A0A7I4XVG1"/>
<evidence type="ECO:0000313" key="2">
    <source>
        <dbReference type="WBParaSite" id="HCON_00008950-00001"/>
    </source>
</evidence>
<accession>A0A7I4XVG1</accession>
<organism evidence="1 2">
    <name type="scientific">Haemonchus contortus</name>
    <name type="common">Barber pole worm</name>
    <dbReference type="NCBI Taxonomy" id="6289"/>
    <lineage>
        <taxon>Eukaryota</taxon>
        <taxon>Metazoa</taxon>
        <taxon>Ecdysozoa</taxon>
        <taxon>Nematoda</taxon>
        <taxon>Chromadorea</taxon>
        <taxon>Rhabditida</taxon>
        <taxon>Rhabditina</taxon>
        <taxon>Rhabditomorpha</taxon>
        <taxon>Strongyloidea</taxon>
        <taxon>Trichostrongylidae</taxon>
        <taxon>Haemonchus</taxon>
    </lineage>
</organism>
<name>A0A7I4XVG1_HAECO</name>
<dbReference type="Proteomes" id="UP000025227">
    <property type="component" value="Unplaced"/>
</dbReference>
<reference evidence="2" key="1">
    <citation type="submission" date="2020-12" db="UniProtKB">
        <authorList>
            <consortium name="WormBaseParasite"/>
        </authorList>
    </citation>
    <scope>IDENTIFICATION</scope>
    <source>
        <strain evidence="2">MHco3</strain>
    </source>
</reference>
<keyword evidence="1" id="KW-1185">Reference proteome</keyword>
<dbReference type="OMA" id="KAYCEPV"/>
<protein>
    <submittedName>
        <fullName evidence="2">C2H2-type domain-containing protein</fullName>
    </submittedName>
</protein>